<evidence type="ECO:0000313" key="2">
    <source>
        <dbReference type="Proteomes" id="UP001237642"/>
    </source>
</evidence>
<comment type="caution">
    <text evidence="1">The sequence shown here is derived from an EMBL/GenBank/DDBJ whole genome shotgun (WGS) entry which is preliminary data.</text>
</comment>
<organism evidence="1 2">
    <name type="scientific">Heracleum sosnowskyi</name>
    <dbReference type="NCBI Taxonomy" id="360622"/>
    <lineage>
        <taxon>Eukaryota</taxon>
        <taxon>Viridiplantae</taxon>
        <taxon>Streptophyta</taxon>
        <taxon>Embryophyta</taxon>
        <taxon>Tracheophyta</taxon>
        <taxon>Spermatophyta</taxon>
        <taxon>Magnoliopsida</taxon>
        <taxon>eudicotyledons</taxon>
        <taxon>Gunneridae</taxon>
        <taxon>Pentapetalae</taxon>
        <taxon>asterids</taxon>
        <taxon>campanulids</taxon>
        <taxon>Apiales</taxon>
        <taxon>Apiaceae</taxon>
        <taxon>Apioideae</taxon>
        <taxon>apioid superclade</taxon>
        <taxon>Tordylieae</taxon>
        <taxon>Tordyliinae</taxon>
        <taxon>Heracleum</taxon>
    </lineage>
</organism>
<dbReference type="EMBL" id="JAUIZM010000006">
    <property type="protein sequence ID" value="KAK1379584.1"/>
    <property type="molecule type" value="Genomic_DNA"/>
</dbReference>
<evidence type="ECO:0000313" key="1">
    <source>
        <dbReference type="EMBL" id="KAK1379584.1"/>
    </source>
</evidence>
<gene>
    <name evidence="1" type="ORF">POM88_026328</name>
</gene>
<accession>A0AAD8I5L6</accession>
<proteinExistence type="predicted"/>
<dbReference type="AlphaFoldDB" id="A0AAD8I5L6"/>
<reference evidence="1" key="2">
    <citation type="submission" date="2023-05" db="EMBL/GenBank/DDBJ databases">
        <authorList>
            <person name="Schelkunov M.I."/>
        </authorList>
    </citation>
    <scope>NUCLEOTIDE SEQUENCE</scope>
    <source>
        <strain evidence="1">Hsosn_3</strain>
        <tissue evidence="1">Leaf</tissue>
    </source>
</reference>
<keyword evidence="2" id="KW-1185">Reference proteome</keyword>
<protein>
    <submittedName>
        <fullName evidence="1">Uncharacterized protein</fullName>
    </submittedName>
</protein>
<dbReference type="Proteomes" id="UP001237642">
    <property type="component" value="Unassembled WGS sequence"/>
</dbReference>
<reference evidence="1" key="1">
    <citation type="submission" date="2023-02" db="EMBL/GenBank/DDBJ databases">
        <title>Genome of toxic invasive species Heracleum sosnowskyi carries increased number of genes despite the absence of recent whole-genome duplications.</title>
        <authorList>
            <person name="Schelkunov M."/>
            <person name="Shtratnikova V."/>
            <person name="Makarenko M."/>
            <person name="Klepikova A."/>
            <person name="Omelchenko D."/>
            <person name="Novikova G."/>
            <person name="Obukhova E."/>
            <person name="Bogdanov V."/>
            <person name="Penin A."/>
            <person name="Logacheva M."/>
        </authorList>
    </citation>
    <scope>NUCLEOTIDE SEQUENCE</scope>
    <source>
        <strain evidence="1">Hsosn_3</strain>
        <tissue evidence="1">Leaf</tissue>
    </source>
</reference>
<sequence length="146" mass="16308">MCLIRVVNGKHSVGRRHSSLLKSVVTEIYFRKISYQAEVNAGKSCGGEAIEGWLSGLAVWSDEISTRNRFLESNGFTGSVTFLSNLPLSDLDIQDNHSSGVIPEMFESIENLRGRRLRHLEGNHSSWQSLPVSTAIYRVLFHCSRG</sequence>
<name>A0AAD8I5L6_9APIA</name>